<feature type="active site" description="Glycyl thioester intermediate" evidence="11">
    <location>
        <position position="3914"/>
    </location>
</feature>
<dbReference type="SUPFAM" id="SSF56204">
    <property type="entry name" value="Hect, E3 ligase catalytic domain"/>
    <property type="match status" value="1"/>
</dbReference>
<evidence type="ECO:0000256" key="12">
    <source>
        <dbReference type="SAM" id="MobiDB-lite"/>
    </source>
</evidence>
<reference evidence="15 16" key="1">
    <citation type="journal article" date="2013" name="PLoS Genet.">
        <title>The genome and development-dependent transcriptomes of Pyronema confluens: a window into fungal evolution.</title>
        <authorList>
            <person name="Traeger S."/>
            <person name="Altegoer F."/>
            <person name="Freitag M."/>
            <person name="Gabaldon T."/>
            <person name="Kempken F."/>
            <person name="Kumar A."/>
            <person name="Marcet-Houben M."/>
            <person name="Poggeler S."/>
            <person name="Stajich J.E."/>
            <person name="Nowrousian M."/>
        </authorList>
    </citation>
    <scope>NUCLEOTIDE SEQUENCE [LARGE SCALE GENOMIC DNA]</scope>
    <source>
        <strain evidence="16">CBS 100304</strain>
        <tissue evidence="15">Vegetative mycelium</tissue>
    </source>
</reference>
<feature type="region of interest" description="Disordered" evidence="12">
    <location>
        <begin position="213"/>
        <end position="239"/>
    </location>
</feature>
<dbReference type="Pfam" id="PF00632">
    <property type="entry name" value="HECT"/>
    <property type="match status" value="1"/>
</dbReference>
<comment type="pathway">
    <text evidence="3">Protein modification; protein ubiquitination.</text>
</comment>
<evidence type="ECO:0000256" key="4">
    <source>
        <dbReference type="ARBA" id="ARBA00012485"/>
    </source>
</evidence>
<feature type="compositionally biased region" description="Acidic residues" evidence="12">
    <location>
        <begin position="2365"/>
        <end position="2429"/>
    </location>
</feature>
<evidence type="ECO:0000256" key="8">
    <source>
        <dbReference type="ARBA" id="ARBA00022816"/>
    </source>
</evidence>
<dbReference type="InterPro" id="IPR009060">
    <property type="entry name" value="UBA-like_sf"/>
</dbReference>
<dbReference type="InterPro" id="IPR025527">
    <property type="entry name" value="HUWE1/Rev1_UBM"/>
</dbReference>
<dbReference type="GO" id="GO:0000209">
    <property type="term" value="P:protein polyubiquitination"/>
    <property type="evidence" value="ECO:0007669"/>
    <property type="project" value="TreeGrafter"/>
</dbReference>
<feature type="compositionally biased region" description="Basic and acidic residues" evidence="12">
    <location>
        <begin position="1923"/>
        <end position="1932"/>
    </location>
</feature>
<evidence type="ECO:0000256" key="1">
    <source>
        <dbReference type="ARBA" id="ARBA00000885"/>
    </source>
</evidence>
<evidence type="ECO:0000256" key="7">
    <source>
        <dbReference type="ARBA" id="ARBA00022786"/>
    </source>
</evidence>
<dbReference type="FunFam" id="3.90.1750.10:FF:000003">
    <property type="entry name" value="E3 ubiquitin-protein ligase UPL1"/>
    <property type="match status" value="1"/>
</dbReference>
<evidence type="ECO:0000313" key="15">
    <source>
        <dbReference type="EMBL" id="CCX33491.1"/>
    </source>
</evidence>
<feature type="compositionally biased region" description="Basic and acidic residues" evidence="12">
    <location>
        <begin position="3284"/>
        <end position="3303"/>
    </location>
</feature>
<evidence type="ECO:0000256" key="3">
    <source>
        <dbReference type="ARBA" id="ARBA00004906"/>
    </source>
</evidence>
<evidence type="ECO:0000256" key="2">
    <source>
        <dbReference type="ARBA" id="ARBA00004123"/>
    </source>
</evidence>
<feature type="region of interest" description="Disordered" evidence="12">
    <location>
        <begin position="2365"/>
        <end position="2546"/>
    </location>
</feature>
<dbReference type="eggNOG" id="KOG0939">
    <property type="taxonomic scope" value="Eukaryota"/>
</dbReference>
<dbReference type="STRING" id="1076935.U4LWB2"/>
<dbReference type="GO" id="GO:0061630">
    <property type="term" value="F:ubiquitin protein ligase activity"/>
    <property type="evidence" value="ECO:0007669"/>
    <property type="project" value="UniProtKB-EC"/>
</dbReference>
<dbReference type="EC" id="2.3.2.26" evidence="4"/>
<dbReference type="Pfam" id="PF06012">
    <property type="entry name" value="DUF908"/>
    <property type="match status" value="1"/>
</dbReference>
<dbReference type="PANTHER" id="PTHR11254:SF67">
    <property type="entry name" value="E3 UBIQUITIN-PROTEIN LIGASE HUWE1"/>
    <property type="match status" value="1"/>
</dbReference>
<keyword evidence="6" id="KW-0808">Transferase</keyword>
<dbReference type="Pfam" id="PF14377">
    <property type="entry name" value="UBM"/>
    <property type="match status" value="3"/>
</dbReference>
<evidence type="ECO:0000259" key="13">
    <source>
        <dbReference type="PROSITE" id="PS50030"/>
    </source>
</evidence>
<evidence type="ECO:0000256" key="11">
    <source>
        <dbReference type="PROSITE-ProRule" id="PRU00104"/>
    </source>
</evidence>
<feature type="region of interest" description="Disordered" evidence="12">
    <location>
        <begin position="1922"/>
        <end position="1977"/>
    </location>
</feature>
<feature type="compositionally biased region" description="Basic and acidic residues" evidence="12">
    <location>
        <begin position="3425"/>
        <end position="3450"/>
    </location>
</feature>
<feature type="region of interest" description="Disordered" evidence="12">
    <location>
        <begin position="1522"/>
        <end position="1557"/>
    </location>
</feature>
<comment type="catalytic activity">
    <reaction evidence="1">
        <text>S-ubiquitinyl-[E2 ubiquitin-conjugating enzyme]-L-cysteine + [acceptor protein]-L-lysine = [E2 ubiquitin-conjugating enzyme]-L-cysteine + N(6)-ubiquitinyl-[acceptor protein]-L-lysine.</text>
        <dbReference type="EC" id="2.3.2.26"/>
    </reaction>
</comment>
<evidence type="ECO:0000256" key="6">
    <source>
        <dbReference type="ARBA" id="ARBA00022679"/>
    </source>
</evidence>
<feature type="compositionally biased region" description="Basic and acidic residues" evidence="12">
    <location>
        <begin position="2794"/>
        <end position="2822"/>
    </location>
</feature>
<feature type="region of interest" description="Disordered" evidence="12">
    <location>
        <begin position="2794"/>
        <end position="2859"/>
    </location>
</feature>
<dbReference type="FunFam" id="3.30.2410.10:FF:000004">
    <property type="entry name" value="E3 ubiquitin-protein ligase HUWE1, variant"/>
    <property type="match status" value="1"/>
</dbReference>
<dbReference type="PROSITE" id="PS50030">
    <property type="entry name" value="UBA"/>
    <property type="match status" value="1"/>
</dbReference>
<dbReference type="FunFam" id="3.30.2160.10:FF:000001">
    <property type="entry name" value="E3 ubiquitin-protein ligase NEDD4-like"/>
    <property type="match status" value="1"/>
</dbReference>
<dbReference type="EMBL" id="HF936132">
    <property type="protein sequence ID" value="CCX33491.1"/>
    <property type="molecule type" value="Genomic_DNA"/>
</dbReference>
<feature type="region of interest" description="Disordered" evidence="12">
    <location>
        <begin position="3251"/>
        <end position="3318"/>
    </location>
</feature>
<dbReference type="InterPro" id="IPR000569">
    <property type="entry name" value="HECT_dom"/>
</dbReference>
<evidence type="ECO:0000256" key="5">
    <source>
        <dbReference type="ARBA" id="ARBA00022448"/>
    </source>
</evidence>
<feature type="region of interest" description="Disordered" evidence="12">
    <location>
        <begin position="253"/>
        <end position="321"/>
    </location>
</feature>
<dbReference type="GO" id="GO:0005737">
    <property type="term" value="C:cytoplasm"/>
    <property type="evidence" value="ECO:0007669"/>
    <property type="project" value="TreeGrafter"/>
</dbReference>
<keyword evidence="9" id="KW-0539">Nucleus</keyword>
<name>U4LWB2_PYROM</name>
<organism evidence="15 16">
    <name type="scientific">Pyronema omphalodes (strain CBS 100304)</name>
    <name type="common">Pyronema confluens</name>
    <dbReference type="NCBI Taxonomy" id="1076935"/>
    <lineage>
        <taxon>Eukaryota</taxon>
        <taxon>Fungi</taxon>
        <taxon>Dikarya</taxon>
        <taxon>Ascomycota</taxon>
        <taxon>Pezizomycotina</taxon>
        <taxon>Pezizomycetes</taxon>
        <taxon>Pezizales</taxon>
        <taxon>Pyronemataceae</taxon>
        <taxon>Pyronema</taxon>
    </lineage>
</organism>
<comment type="similarity">
    <text evidence="10">Belongs to the UPL family. TOM1/PTR1 subfamily.</text>
</comment>
<evidence type="ECO:0000256" key="9">
    <source>
        <dbReference type="ARBA" id="ARBA00023242"/>
    </source>
</evidence>
<feature type="compositionally biased region" description="Polar residues" evidence="12">
    <location>
        <begin position="889"/>
        <end position="902"/>
    </location>
</feature>
<keyword evidence="5" id="KW-0813">Transport</keyword>
<feature type="domain" description="HECT" evidence="14">
    <location>
        <begin position="3611"/>
        <end position="3947"/>
    </location>
</feature>
<dbReference type="InterPro" id="IPR050409">
    <property type="entry name" value="E3_ubiq-protein_ligase"/>
</dbReference>
<feature type="region of interest" description="Disordered" evidence="12">
    <location>
        <begin position="1571"/>
        <end position="1595"/>
    </location>
</feature>
<evidence type="ECO:0000256" key="10">
    <source>
        <dbReference type="ARBA" id="ARBA00034494"/>
    </source>
</evidence>
<feature type="region of interest" description="Disordered" evidence="12">
    <location>
        <begin position="2940"/>
        <end position="2961"/>
    </location>
</feature>
<dbReference type="GO" id="GO:0051028">
    <property type="term" value="P:mRNA transport"/>
    <property type="evidence" value="ECO:0007669"/>
    <property type="project" value="UniProtKB-KW"/>
</dbReference>
<dbReference type="Gene3D" id="3.30.2410.10">
    <property type="entry name" value="Hect, E3 ligase catalytic domain"/>
    <property type="match status" value="1"/>
</dbReference>
<dbReference type="Gene3D" id="1.10.8.10">
    <property type="entry name" value="DNA helicase RuvA subunit, C-terminal domain"/>
    <property type="match status" value="1"/>
</dbReference>
<accession>U4LWB2</accession>
<feature type="region of interest" description="Disordered" evidence="12">
    <location>
        <begin position="2041"/>
        <end position="2067"/>
    </location>
</feature>
<evidence type="ECO:0000313" key="16">
    <source>
        <dbReference type="Proteomes" id="UP000018144"/>
    </source>
</evidence>
<dbReference type="SUPFAM" id="SSF46934">
    <property type="entry name" value="UBA-like"/>
    <property type="match status" value="1"/>
</dbReference>
<gene>
    <name evidence="15" type="ORF">PCON_01333</name>
</gene>
<feature type="region of interest" description="Disordered" evidence="12">
    <location>
        <begin position="3425"/>
        <end position="3454"/>
    </location>
</feature>
<dbReference type="InterPro" id="IPR035983">
    <property type="entry name" value="Hect_E3_ubiquitin_ligase"/>
</dbReference>
<feature type="compositionally biased region" description="Pro residues" evidence="12">
    <location>
        <begin position="259"/>
        <end position="273"/>
    </location>
</feature>
<feature type="domain" description="UBA" evidence="13">
    <location>
        <begin position="1464"/>
        <end position="1504"/>
    </location>
</feature>
<dbReference type="Pfam" id="PF06025">
    <property type="entry name" value="DUF913"/>
    <property type="match status" value="1"/>
</dbReference>
<protein>
    <recommendedName>
        <fullName evidence="4">HECT-type E3 ubiquitin transferase</fullName>
        <ecNumber evidence="4">2.3.2.26</ecNumber>
    </recommendedName>
</protein>
<dbReference type="GO" id="GO:0006511">
    <property type="term" value="P:ubiquitin-dependent protein catabolic process"/>
    <property type="evidence" value="ECO:0007669"/>
    <property type="project" value="TreeGrafter"/>
</dbReference>
<feature type="compositionally biased region" description="Basic and acidic residues" evidence="12">
    <location>
        <begin position="3254"/>
        <end position="3265"/>
    </location>
</feature>
<feature type="compositionally biased region" description="Low complexity" evidence="12">
    <location>
        <begin position="3266"/>
        <end position="3283"/>
    </location>
</feature>
<feature type="compositionally biased region" description="Acidic residues" evidence="12">
    <location>
        <begin position="1529"/>
        <end position="1541"/>
    </location>
</feature>
<dbReference type="PROSITE" id="PS50237">
    <property type="entry name" value="HECT"/>
    <property type="match status" value="1"/>
</dbReference>
<keyword evidence="7 11" id="KW-0833">Ubl conjugation pathway</keyword>
<dbReference type="Proteomes" id="UP000018144">
    <property type="component" value="Unassembled WGS sequence"/>
</dbReference>
<dbReference type="PANTHER" id="PTHR11254">
    <property type="entry name" value="HECT DOMAIN UBIQUITIN-PROTEIN LIGASE"/>
    <property type="match status" value="1"/>
</dbReference>
<feature type="compositionally biased region" description="Basic and acidic residues" evidence="12">
    <location>
        <begin position="1952"/>
        <end position="1977"/>
    </location>
</feature>
<sequence length="3947" mass="439936">MKIKKTITAKHEASLSSFIRNFTATATSLPVTELLPFLAKFPRNWPFPRGDLYHWIQLLNRFDTILEEQVDKYKFKDGPQTIPWEQEDRELVIGIVDFTRLLVENCGNRSIYASSALLGELLNTTDIDVLQSTLGLTLRLAQRYHTSRTRGGSNAAQSALLASHYNINLGKVVTVASPFLKSMTTANSSSRDKTSRTVLPVYASDLGQIARGENPVDIAANQSPQKGKGKAEESKEGSWEDWGGAWISYYVNPKTQSPPSAPGPFVPREPTTPTPARRSSLHQSHTHSHSHSHSGPAQTSRAPVDNEPEAPDASVTGGLQTLEVPYSRIRDSTNLEEILKSTLPDIPTDSHYDFLHRLRVASALAGDVNSRRKILAVRILALTNLAYIFNDNQFIQKILTLDSDEPRRLQLAYQLGELVQGGETPGKGTEIPKWLQTLALGALEALARHKARAADVCTALGVNVSHGVLLYLMRKVVVDLSKEGEEDDKLETEDWRDALFSLVTILPTTSNTGPLLVSAGLIPILVDLINLRTNKAYRHISKGLGLLDTLHYSVQNTFQTFANSKGLEAVVNLASDEVHAGLEEIKNGNGIPEEYRNETMDYKISYQRHQTLRMVTKFMAHMMAQQGHGVDRLLRNLVDNPKLLEAIKLIIAQSHIWGSNIWSTVVGMISAFIHNEPTSYAVIHEAHITHTFLEAITGKTGLVEQEARRKKEEEAGVNADVQVGPSLPLEQSTLVVQPAVEPETTNTASMAAEKPFPPQCPGIMPNPDAIGCIPTAFGAFCLNPLGLELIQASGALVSFFDIFESPAHCKILIEGELDNLLGTQFDELARHHPNLRETILTSTINLIDRVIEVGHMYAEKYGMGAKIWLENGNGEVVVSGGWKALAGRSRNTSTLGSNSSSDKTNEENRVARMGDVKYDEPTSDNKFLSICDYIDVTSRLLEGFLTNTTQTAEVLRRGGLDKLLEFFFLPSLPFNFASTQASATLCRAVNLFCESNLGETLNAVFMSSKRAIATLGPILNHEGSEPFFGPLTSPTSALAADEKVTDVRVDGTTIIKDLVSMHSLCYLLQDLYAQTMFNTRSSIQVFIQTVYQSDETGLIDMLGALQRQCIWEEIQLQNSIPHDWDEVTRSKDSATSTAIVIEEAAAPNVSGSSEHKDVPLTTEQKKEAEKAIVEKDGNKPWFRNVKTIRFLIGVLPSSINPFLHGLSKALISRRSSDLVHKYNAFKIVDRIACAMVKHLQWEKTSTSKSTTEKYGYWIIMLSSITNLLLEGASSELQFFDSPKSTPPDRQPLAITCCLVAFKQQNGLQYITKILKTFWSELQNLPATDDKELSIDDQQRMTHAFAGIRIILSLFSYLVTERAITHSVQSDALHMRNYSEWKKPDFFSTQQLLVELKATILPVMQEMWEDSMMEKKETAPIVKAVVEILSIILKKSPESENSAFKRSVLEERPGLNNILSWQAMKPRDELIKRLTDKGFTAEEARDALLRCNDHVDNAENLLRTQRGDSATRGLISTTVISTNVPLQADNGEDDGDATEDDSATGQYSSVPSTQSTVDTAVQATDPTAAVPALVSDAMDIDEPPTDSSKGKAKEVVPESAVIPEKVITVEDLDELRAGVRDNLVSRSLDVLQVQEDVTFELGDLLRASYHDSSPDSRREVVSTIVLSLLSLMDDDIRPKAKSIGSTAHMLGLILQSQQFYNAAIEDLNEQLPVLIGFIKIYPGSRAPWIPSILLIVEKLLAENAQPTKITFTVGQTAEESVVESTGVKVSEEDQEALFDALVSILPDIDKEDHMLALSVIRIFILLTRRRQLATKMVDGGTLRNIFHMYRRQAGNNVERLQPAILLMLRHIIEDDDTLRAIMKAEIRAQFSARVPGRQLDTTTFTKNCSHLILRNPDIFIEVVSEICKLSSYNPHLRHQGIQLKDLDKPKTKDQTTSTTETTDKTTSTEAEAESTKTETKVEESKDEEKETTEKAKTHVETKVPGVENPDGVIHFLLMELFAIKDVKDVVPPAKEAPKVEEQPVPKDDGLDTPMTDVATAAASTATTTTAATAVATTESKPAESGKSEKVEFKAEQHPYFFYRCFILMTLMELLCSYNRCKVEFINFNRKANPREPITPSKPRSAIFNYLLHDLISQHSLTTTHDIEQATKEKLGQWAIHIFISLCTESGEVSPNEDEPDLLFVRKFFFETALKSFRDACASQEPLDVKYARMASHGDLFYKVITTRPPCASVTNSHPDKAQQDLAKIMLEKNYISALTGALSEVDINFPNARKVIKAILKPLKHLSKTAVELGEIAGFPAPGTADEDDISVAESMSSIEDDDMREETPDLYRNSTLGLFEEIGEEQSDDYDEDDGDEEMYDEEMYDDEDTEQDPGSDESSDDDEEDVDNPDMDIAMGDEDEVDSDDDSDSDDMDEDMDDEMAEVEIIDETAEHHHHHHHDEYESAGDDAWPSQDSGDDDEDEDEEEEEMMGDDNLNTIARALGVEDDVEGIDDRDDVYPNDEGDEDDDIEGEDDDDDLDDEEQIISEDYDDEDEGASGNPWGWAEGDEAPIVTRTQTSRGTGGWFTLSGAPRDPPVFAVRPTVRPRHYMGTAAERGPPSNREINPLLQQADNEPVNVHRNGRHEFIGDLTNAAFGGMGMPIGEGHPATSMINTLMNLMNRGGMPAGQWRIEATIPQRSFPHGMRRDLHSMFGHAHPFRISAETSRPREDPSQFGRFDPSSTSIRWMEEARLLFGSRVDENAQRVINTIMARLVPAALEAEKIKKAQEELEKKEKQRIEEERKKKEEEERLAKEKAEAEERARKEAEEKEAAERAKAEEEARAAETAANAPEGAQPAEESSAAAEEVPTVPNTPVEAGPAEPVQRVTIMIRGREMDITGMGIDPDFLEAIPEDMREEALAAHVRERRAAAAVTNEAPSEISAEFLDALPDDIREELLAQEAADRRRREQQSTARNAPGGGPADIDLATFLATLEPGLRQTVLMEQDDEHLAHLPPGLVEEANALRVDRGFNNPFAEAASRSRLVARQHPHNHAHSDEQKKKPVRKGTIQLLDKAGIATLLRLMFIPQVGTTRSSLLDILVAVCENRQNRIEVLGLLLSILQDGSADMVAVERIYSQLSARARQTPAQLQKTPSKPTPQRQNTGPITLAQTSGEVTPLMVAQQCLECLMYLVGYNEHIPFYFLNEHDNNSGLKKSASRKGKGKQVETKASKFALNTLLSLLDRSLITESSTVMDRLSNLLSEITRPLALLHKKDKKKTETETKKDEPAAVPAIEGAPAAEATAEGEATKDKEEPKDDKAKEDDKKKSRQPPSPPYVPEHNLRLVVNILTAQECSSKTFRETLATMQNLSGIPGSKDVFGGELIRQAQGLGAIILGHLVELEQQVNNAGNGTEVQGLALAHFSSASSEQSKLLRILTALDYLFDPKRGKDKDDKKDDKKDKKEIKADDKKEDSATDESADMLPKLYESLAFGSLWAKLSDCLLAIHKRSDMLHVATILLPLMEALMVVCKNGGLEEETTKANEAAPMRQLFFKFTEDHRKILNQMVRNNPKLMSGTFALLVRNPMVLDFDNKRNYFTRKLHNRNSAREAHPTLQLNIRREHVFMDSYKAMYFKRGDEIKYAKLSVRFHGEEGVDAGGVTREWFQVISKQIFNPNYALFAPVAGDKTTFHPDQRSSINSEHLSFFKFTGHVIGKALYEGRVMDCHFSRAVYKRILGKPVSLKDMETLDLEYYKSLVWMLENDIDDIITETFSVEVDEFGATKIIDLIPDGRNIPVTNQNKQDYVRRIVDHKLLHSISSQIEAFLEGFHEIIPAELISIFNVQELELLISGMPDIDIDDWRNNTEYHNYSASSSQIQWFWRAVRSFDKEERAKLLQFATGTSKVPLNGFKELEGMNGFSKFNIHRDYGNKERLPSSHTCFNQLDLPEYETYETLRKQLLTAITQGAEYFGFA</sequence>
<dbReference type="CDD" id="cd14291">
    <property type="entry name" value="UBA1_NUB1_like"/>
    <property type="match status" value="1"/>
</dbReference>
<feature type="region of interest" description="Disordered" evidence="12">
    <location>
        <begin position="888"/>
        <end position="907"/>
    </location>
</feature>
<feature type="compositionally biased region" description="Low complexity" evidence="12">
    <location>
        <begin position="2041"/>
        <end position="2056"/>
    </location>
</feature>
<dbReference type="InterPro" id="IPR010314">
    <property type="entry name" value="E3_Ub_ligase_DUF913"/>
</dbReference>
<feature type="compositionally biased region" description="Acidic residues" evidence="12">
    <location>
        <begin position="2484"/>
        <end position="2535"/>
    </location>
</feature>
<dbReference type="OMA" id="ADEMKYG"/>
<comment type="subcellular location">
    <subcellularLocation>
        <location evidence="2">Nucleus</location>
    </subcellularLocation>
</comment>
<keyword evidence="16" id="KW-1185">Reference proteome</keyword>
<dbReference type="InterPro" id="IPR015940">
    <property type="entry name" value="UBA"/>
</dbReference>
<feature type="compositionally biased region" description="Polar residues" evidence="12">
    <location>
        <begin position="3123"/>
        <end position="3143"/>
    </location>
</feature>
<feature type="compositionally biased region" description="Low complexity" evidence="12">
    <location>
        <begin position="2829"/>
        <end position="2845"/>
    </location>
</feature>
<keyword evidence="8" id="KW-0509">mRNA transport</keyword>
<evidence type="ECO:0000259" key="14">
    <source>
        <dbReference type="PROSITE" id="PS50237"/>
    </source>
</evidence>
<dbReference type="Gene3D" id="3.30.2160.10">
    <property type="entry name" value="Hect, E3 ligase catalytic domain"/>
    <property type="match status" value="1"/>
</dbReference>
<dbReference type="GO" id="GO:0005634">
    <property type="term" value="C:nucleus"/>
    <property type="evidence" value="ECO:0007669"/>
    <property type="project" value="UniProtKB-SubCell"/>
</dbReference>
<proteinExistence type="inferred from homology"/>
<feature type="compositionally biased region" description="Low complexity" evidence="12">
    <location>
        <begin position="1933"/>
        <end position="1948"/>
    </location>
</feature>
<dbReference type="UniPathway" id="UPA00143"/>
<dbReference type="CDD" id="cd00078">
    <property type="entry name" value="HECTc"/>
    <property type="match status" value="1"/>
</dbReference>
<dbReference type="InterPro" id="IPR010309">
    <property type="entry name" value="E3_Ub_ligase_DUF908"/>
</dbReference>
<feature type="compositionally biased region" description="Basic and acidic residues" evidence="12">
    <location>
        <begin position="229"/>
        <end position="238"/>
    </location>
</feature>
<feature type="region of interest" description="Disordered" evidence="12">
    <location>
        <begin position="3120"/>
        <end position="3143"/>
    </location>
</feature>
<dbReference type="Gene3D" id="3.90.1750.10">
    <property type="entry name" value="Hect, E3 ligase catalytic domains"/>
    <property type="match status" value="1"/>
</dbReference>
<dbReference type="SMART" id="SM00119">
    <property type="entry name" value="HECTc"/>
    <property type="match status" value="1"/>
</dbReference>
<feature type="compositionally biased region" description="Polar residues" evidence="12">
    <location>
        <begin position="1542"/>
        <end position="1557"/>
    </location>
</feature>
<dbReference type="OrthoDB" id="8068875at2759"/>
<feature type="compositionally biased region" description="Acidic residues" evidence="12">
    <location>
        <begin position="2455"/>
        <end position="2471"/>
    </location>
</feature>